<gene>
    <name evidence="1" type="ORF">J2X11_001669</name>
</gene>
<evidence type="ECO:0000313" key="2">
    <source>
        <dbReference type="Proteomes" id="UP001257739"/>
    </source>
</evidence>
<evidence type="ECO:0000313" key="1">
    <source>
        <dbReference type="EMBL" id="MDR7086830.1"/>
    </source>
</evidence>
<keyword evidence="2" id="KW-1185">Reference proteome</keyword>
<dbReference type="RefSeq" id="WP_309969424.1">
    <property type="nucleotide sequence ID" value="NZ_JAVDWH010000001.1"/>
</dbReference>
<proteinExistence type="predicted"/>
<organism evidence="1 2">
    <name type="scientific">Aeromicrobium panaciterrae</name>
    <dbReference type="NCBI Taxonomy" id="363861"/>
    <lineage>
        <taxon>Bacteria</taxon>
        <taxon>Bacillati</taxon>
        <taxon>Actinomycetota</taxon>
        <taxon>Actinomycetes</taxon>
        <taxon>Propionibacteriales</taxon>
        <taxon>Nocardioidaceae</taxon>
        <taxon>Aeromicrobium</taxon>
    </lineage>
</organism>
<dbReference type="EMBL" id="JAVDWH010000001">
    <property type="protein sequence ID" value="MDR7086830.1"/>
    <property type="molecule type" value="Genomic_DNA"/>
</dbReference>
<dbReference type="Proteomes" id="UP001257739">
    <property type="component" value="Unassembled WGS sequence"/>
</dbReference>
<comment type="caution">
    <text evidence="1">The sequence shown here is derived from an EMBL/GenBank/DDBJ whole genome shotgun (WGS) entry which is preliminary data.</text>
</comment>
<protein>
    <submittedName>
        <fullName evidence="1">Uncharacterized protein</fullName>
    </submittedName>
</protein>
<sequence>MHFDQHWELQPNGFHYFAPAIGTKDGRFHGWCFNFRIPQDFRYSWLSDDGVGSVANRVFGTEQPNQGPHTPLRPTQSAILQKSSANDGPLEFIEISWAPRSEYGLRSIVDDQIRRGSLTDLAPPNSPGFMGTQIHLGENAGVRLSHEWDSAWVDGSGWVPIIRGLGIQGSELKVPYFSFGVTEHATAAIDLILVSSSFELLAEIGSSWIWN</sequence>
<accession>A0ABU1UNU5</accession>
<reference evidence="1 2" key="1">
    <citation type="submission" date="2023-07" db="EMBL/GenBank/DDBJ databases">
        <title>Sorghum-associated microbial communities from plants grown in Nebraska, USA.</title>
        <authorList>
            <person name="Schachtman D."/>
        </authorList>
    </citation>
    <scope>NUCLEOTIDE SEQUENCE [LARGE SCALE GENOMIC DNA]</scope>
    <source>
        <strain evidence="1 2">BE248</strain>
    </source>
</reference>
<name>A0ABU1UNU5_9ACTN</name>